<dbReference type="PANTHER" id="PTHR43861">
    <property type="entry name" value="TRANS-ACONITATE 2-METHYLTRANSFERASE-RELATED"/>
    <property type="match status" value="1"/>
</dbReference>
<organism evidence="2 3">
    <name type="scientific">Pelagicoccus albus</name>
    <dbReference type="NCBI Taxonomy" id="415222"/>
    <lineage>
        <taxon>Bacteria</taxon>
        <taxon>Pseudomonadati</taxon>
        <taxon>Verrucomicrobiota</taxon>
        <taxon>Opitutia</taxon>
        <taxon>Puniceicoccales</taxon>
        <taxon>Pelagicoccaceae</taxon>
        <taxon>Pelagicoccus</taxon>
    </lineage>
</organism>
<dbReference type="Pfam" id="PF08241">
    <property type="entry name" value="Methyltransf_11"/>
    <property type="match status" value="1"/>
</dbReference>
<reference evidence="2 3" key="1">
    <citation type="submission" date="2020-07" db="EMBL/GenBank/DDBJ databases">
        <authorList>
            <person name="Feng X."/>
        </authorList>
    </citation>
    <scope>NUCLEOTIDE SEQUENCE [LARGE SCALE GENOMIC DNA]</scope>
    <source>
        <strain evidence="2 3">JCM23202</strain>
    </source>
</reference>
<proteinExistence type="predicted"/>
<sequence>MNLSRLQKNFESLAAEDPLWTVLSDNSKKGGLWDPEEFYQSGEDEIVSLEQRLAHFGISLSGAQALDFGCGVGRLTFPLSRRFDTAIGVDISKSMIAEAENNLGRGKSCKFFLNTNDSLSFLEANSLDFVYSDIVFQHIAPRYSKRYFAEIARALKPGGTFAFQLPSHYTGPSYFRKRFGYFLKRLQQATGSGKAYFEMNGIPLPKLLTFMEQGLSLQLVALWDYPAAGENWQSYLYVFRKPNK</sequence>
<dbReference type="InterPro" id="IPR013216">
    <property type="entry name" value="Methyltransf_11"/>
</dbReference>
<dbReference type="EMBL" id="JACHVC010000012">
    <property type="protein sequence ID" value="MBC2607418.1"/>
    <property type="molecule type" value="Genomic_DNA"/>
</dbReference>
<dbReference type="SUPFAM" id="SSF53335">
    <property type="entry name" value="S-adenosyl-L-methionine-dependent methyltransferases"/>
    <property type="match status" value="1"/>
</dbReference>
<dbReference type="AlphaFoldDB" id="A0A7X1B832"/>
<dbReference type="RefSeq" id="WP_185661262.1">
    <property type="nucleotide sequence ID" value="NZ_CAWPOO010000012.1"/>
</dbReference>
<accession>A0A7X1B832</accession>
<dbReference type="GO" id="GO:0008757">
    <property type="term" value="F:S-adenosylmethionine-dependent methyltransferase activity"/>
    <property type="evidence" value="ECO:0007669"/>
    <property type="project" value="InterPro"/>
</dbReference>
<feature type="domain" description="Methyltransferase type 11" evidence="1">
    <location>
        <begin position="66"/>
        <end position="163"/>
    </location>
</feature>
<dbReference type="InterPro" id="IPR029063">
    <property type="entry name" value="SAM-dependent_MTases_sf"/>
</dbReference>
<keyword evidence="2" id="KW-0489">Methyltransferase</keyword>
<comment type="caution">
    <text evidence="2">The sequence shown here is derived from an EMBL/GenBank/DDBJ whole genome shotgun (WGS) entry which is preliminary data.</text>
</comment>
<evidence type="ECO:0000259" key="1">
    <source>
        <dbReference type="Pfam" id="PF08241"/>
    </source>
</evidence>
<dbReference type="Proteomes" id="UP000526501">
    <property type="component" value="Unassembled WGS sequence"/>
</dbReference>
<keyword evidence="3" id="KW-1185">Reference proteome</keyword>
<name>A0A7X1B832_9BACT</name>
<evidence type="ECO:0000313" key="3">
    <source>
        <dbReference type="Proteomes" id="UP000526501"/>
    </source>
</evidence>
<gene>
    <name evidence="2" type="ORF">H5P27_15300</name>
</gene>
<dbReference type="GO" id="GO:0032259">
    <property type="term" value="P:methylation"/>
    <property type="evidence" value="ECO:0007669"/>
    <property type="project" value="UniProtKB-KW"/>
</dbReference>
<dbReference type="CDD" id="cd02440">
    <property type="entry name" value="AdoMet_MTases"/>
    <property type="match status" value="1"/>
</dbReference>
<dbReference type="Gene3D" id="3.40.50.150">
    <property type="entry name" value="Vaccinia Virus protein VP39"/>
    <property type="match status" value="1"/>
</dbReference>
<evidence type="ECO:0000313" key="2">
    <source>
        <dbReference type="EMBL" id="MBC2607418.1"/>
    </source>
</evidence>
<keyword evidence="2" id="KW-0808">Transferase</keyword>
<protein>
    <submittedName>
        <fullName evidence="2">Methyltransferase domain-containing protein</fullName>
    </submittedName>
</protein>